<dbReference type="Pfam" id="PF00171">
    <property type="entry name" value="Aldedh"/>
    <property type="match status" value="1"/>
</dbReference>
<name>C6T504_SOYBN</name>
<evidence type="ECO:0000259" key="1">
    <source>
        <dbReference type="Pfam" id="PF00171"/>
    </source>
</evidence>
<dbReference type="EMBL" id="BT092515">
    <property type="protein sequence ID" value="ACU16786.1"/>
    <property type="molecule type" value="mRNA"/>
</dbReference>
<dbReference type="RefSeq" id="NP_001235519.2">
    <property type="nucleotide sequence ID" value="NM_001248590.2"/>
</dbReference>
<dbReference type="OrthoDB" id="310895at2759"/>
<reference evidence="2" key="1">
    <citation type="submission" date="2009-08" db="EMBL/GenBank/DDBJ databases">
        <authorList>
            <person name="Cheung F."/>
            <person name="Xiao Y."/>
            <person name="Chan A."/>
            <person name="Moskal W."/>
            <person name="Town C.D."/>
        </authorList>
    </citation>
    <scope>NUCLEOTIDE SEQUENCE</scope>
</reference>
<dbReference type="InterPro" id="IPR016161">
    <property type="entry name" value="Ald_DH/histidinol_DH"/>
</dbReference>
<feature type="domain" description="Aldehyde dehydrogenase" evidence="1">
    <location>
        <begin position="32"/>
        <end position="93"/>
    </location>
</feature>
<dbReference type="InterPro" id="IPR015590">
    <property type="entry name" value="Aldehyde_DH_dom"/>
</dbReference>
<dbReference type="PANTHER" id="PTHR11699">
    <property type="entry name" value="ALDEHYDE DEHYDROGENASE-RELATED"/>
    <property type="match status" value="1"/>
</dbReference>
<dbReference type="Gene3D" id="3.40.605.10">
    <property type="entry name" value="Aldehyde Dehydrogenase, Chain A, domain 1"/>
    <property type="match status" value="1"/>
</dbReference>
<accession>C6T504</accession>
<dbReference type="KEGG" id="gmx:100527654"/>
<organism evidence="2">
    <name type="scientific">Glycine max</name>
    <name type="common">Soybean</name>
    <name type="synonym">Glycine hispida</name>
    <dbReference type="NCBI Taxonomy" id="3847"/>
    <lineage>
        <taxon>Eukaryota</taxon>
        <taxon>Viridiplantae</taxon>
        <taxon>Streptophyta</taxon>
        <taxon>Embryophyta</taxon>
        <taxon>Tracheophyta</taxon>
        <taxon>Spermatophyta</taxon>
        <taxon>Magnoliopsida</taxon>
        <taxon>eudicotyledons</taxon>
        <taxon>Gunneridae</taxon>
        <taxon>Pentapetalae</taxon>
        <taxon>rosids</taxon>
        <taxon>fabids</taxon>
        <taxon>Fabales</taxon>
        <taxon>Fabaceae</taxon>
        <taxon>Papilionoideae</taxon>
        <taxon>50 kb inversion clade</taxon>
        <taxon>NPAAA clade</taxon>
        <taxon>indigoferoid/millettioid clade</taxon>
        <taxon>Phaseoleae</taxon>
        <taxon>Glycine</taxon>
        <taxon>Glycine subgen. Soja</taxon>
    </lineage>
</organism>
<dbReference type="InterPro" id="IPR016162">
    <property type="entry name" value="Ald_DH_N"/>
</dbReference>
<dbReference type="AlphaFoldDB" id="C6T504"/>
<dbReference type="SUPFAM" id="SSF53720">
    <property type="entry name" value="ALDH-like"/>
    <property type="match status" value="1"/>
</dbReference>
<dbReference type="ExpressionAtlas" id="C6T504">
    <property type="expression patterns" value="baseline and differential"/>
</dbReference>
<sequence length="93" mass="10262">MSALSNSSSSHGNSFLKMPAIKFTKLFINGDFVDSISGRTFETIDPRKEEVIARVSEGDKEDIDIAVKAARQAFDSGPWPRLPGSERAKIMMK</sequence>
<protein>
    <recommendedName>
        <fullName evidence="1">Aldehyde dehydrogenase domain-containing protein</fullName>
    </recommendedName>
</protein>
<evidence type="ECO:0000313" key="2">
    <source>
        <dbReference type="EMBL" id="ACU16786.1"/>
    </source>
</evidence>
<dbReference type="GO" id="GO:0016491">
    <property type="term" value="F:oxidoreductase activity"/>
    <property type="evidence" value="ECO:0007669"/>
    <property type="project" value="InterPro"/>
</dbReference>
<proteinExistence type="evidence at transcript level"/>
<dbReference type="GeneID" id="100527654"/>